<dbReference type="Gene3D" id="6.10.140.2220">
    <property type="match status" value="1"/>
</dbReference>
<keyword evidence="1" id="KW-0479">Metal-binding</keyword>
<dbReference type="InterPro" id="IPR002893">
    <property type="entry name" value="Znf_MYND"/>
</dbReference>
<reference evidence="6" key="1">
    <citation type="submission" date="2020-11" db="EMBL/GenBank/DDBJ databases">
        <authorList>
            <consortium name="DOE Joint Genome Institute"/>
            <person name="Ahrendt S."/>
            <person name="Riley R."/>
            <person name="Andreopoulos W."/>
            <person name="Labutti K."/>
            <person name="Pangilinan J."/>
            <person name="Ruiz-Duenas F.J."/>
            <person name="Barrasa J.M."/>
            <person name="Sanchez-Garcia M."/>
            <person name="Camarero S."/>
            <person name="Miyauchi S."/>
            <person name="Serrano A."/>
            <person name="Linde D."/>
            <person name="Babiker R."/>
            <person name="Drula E."/>
            <person name="Ayuso-Fernandez I."/>
            <person name="Pacheco R."/>
            <person name="Padilla G."/>
            <person name="Ferreira P."/>
            <person name="Barriuso J."/>
            <person name="Kellner H."/>
            <person name="Castanera R."/>
            <person name="Alfaro M."/>
            <person name="Ramirez L."/>
            <person name="Pisabarro A.G."/>
            <person name="Kuo A."/>
            <person name="Tritt A."/>
            <person name="Lipzen A."/>
            <person name="He G."/>
            <person name="Yan M."/>
            <person name="Ng V."/>
            <person name="Cullen D."/>
            <person name="Martin F."/>
            <person name="Rosso M.-N."/>
            <person name="Henrissat B."/>
            <person name="Hibbett D."/>
            <person name="Martinez A.T."/>
            <person name="Grigoriev I.V."/>
        </authorList>
    </citation>
    <scope>NUCLEOTIDE SEQUENCE</scope>
    <source>
        <strain evidence="6">CBS 247.69</strain>
    </source>
</reference>
<gene>
    <name evidence="6" type="ORF">BDZ94DRAFT_1057108</name>
</gene>
<dbReference type="Proteomes" id="UP000807353">
    <property type="component" value="Unassembled WGS sequence"/>
</dbReference>
<comment type="caution">
    <text evidence="6">The sequence shown here is derived from an EMBL/GenBank/DDBJ whole genome shotgun (WGS) entry which is preliminary data.</text>
</comment>
<accession>A0A9P5Y0W0</accession>
<protein>
    <recommendedName>
        <fullName evidence="5">MYND-type domain-containing protein</fullName>
    </recommendedName>
</protein>
<evidence type="ECO:0000256" key="2">
    <source>
        <dbReference type="ARBA" id="ARBA00022771"/>
    </source>
</evidence>
<dbReference type="PROSITE" id="PS50865">
    <property type="entry name" value="ZF_MYND_2"/>
    <property type="match status" value="1"/>
</dbReference>
<evidence type="ECO:0000313" key="6">
    <source>
        <dbReference type="EMBL" id="KAF9459185.1"/>
    </source>
</evidence>
<keyword evidence="2 4" id="KW-0863">Zinc-finger</keyword>
<evidence type="ECO:0000256" key="1">
    <source>
        <dbReference type="ARBA" id="ARBA00022723"/>
    </source>
</evidence>
<evidence type="ECO:0000256" key="3">
    <source>
        <dbReference type="ARBA" id="ARBA00022833"/>
    </source>
</evidence>
<feature type="domain" description="MYND-type" evidence="5">
    <location>
        <begin position="260"/>
        <end position="307"/>
    </location>
</feature>
<sequence>MSTSLNIEDILDFSMWGDEFTFEAFKANPARWNKNWERASRIHTGSDVFHRMGSVCAPKRPVKESPITMLTEQLVKMQDLFVKVAEAVEGKEGQGVTAWLLLGQVERTKHLNKGFENSYPVVAARQDARCFAPEITVSALLKRNGQGFLELLKACAKGRRDAGEGKPYFHRSVWWDEALDEVPRSFLETLDEHAYETMTIFRNDFITKFLLYTALSVLHDLGHETPGVKRVTDFMTKSGTTAQSLAKAIASTRDKPVIRCQSCTSTQQESGPVYMLCSTCKSKLNFTIHYCSVRCQREDWRDHKRYCGKEKIAKNLPGTIHDRFWFQPDIPDSLRHLGTGSDTGAVDFASLGFGDPARVQKYSAALRRQVSLLNVDKQADYFLFDERDRPIRFEIQNSLLKTFFRITRTEALSSDNSKTLEGMVEYIIKAMGQKPGLSRKRIIAQFTKEYERDIVVNLAKIERVRGKSGLTVLENMSQGISTFMSPGLQ</sequence>
<dbReference type="AlphaFoldDB" id="A0A9P5Y0W0"/>
<keyword evidence="3" id="KW-0862">Zinc</keyword>
<evidence type="ECO:0000313" key="7">
    <source>
        <dbReference type="Proteomes" id="UP000807353"/>
    </source>
</evidence>
<evidence type="ECO:0000259" key="5">
    <source>
        <dbReference type="PROSITE" id="PS50865"/>
    </source>
</evidence>
<keyword evidence="7" id="KW-1185">Reference proteome</keyword>
<proteinExistence type="predicted"/>
<organism evidence="6 7">
    <name type="scientific">Collybia nuda</name>
    <dbReference type="NCBI Taxonomy" id="64659"/>
    <lineage>
        <taxon>Eukaryota</taxon>
        <taxon>Fungi</taxon>
        <taxon>Dikarya</taxon>
        <taxon>Basidiomycota</taxon>
        <taxon>Agaricomycotina</taxon>
        <taxon>Agaricomycetes</taxon>
        <taxon>Agaricomycetidae</taxon>
        <taxon>Agaricales</taxon>
        <taxon>Tricholomatineae</taxon>
        <taxon>Clitocybaceae</taxon>
        <taxon>Collybia</taxon>
    </lineage>
</organism>
<dbReference type="SUPFAM" id="SSF144232">
    <property type="entry name" value="HIT/MYND zinc finger-like"/>
    <property type="match status" value="1"/>
</dbReference>
<name>A0A9P5Y0W0_9AGAR</name>
<evidence type="ECO:0000256" key="4">
    <source>
        <dbReference type="PROSITE-ProRule" id="PRU00134"/>
    </source>
</evidence>
<dbReference type="GO" id="GO:0008270">
    <property type="term" value="F:zinc ion binding"/>
    <property type="evidence" value="ECO:0007669"/>
    <property type="project" value="UniProtKB-KW"/>
</dbReference>
<dbReference type="OrthoDB" id="3020010at2759"/>
<dbReference type="EMBL" id="MU150322">
    <property type="protein sequence ID" value="KAF9459185.1"/>
    <property type="molecule type" value="Genomic_DNA"/>
</dbReference>